<evidence type="ECO:0000256" key="1">
    <source>
        <dbReference type="ARBA" id="ARBA00022737"/>
    </source>
</evidence>
<feature type="domain" description="SLH" evidence="2">
    <location>
        <begin position="44"/>
        <end position="98"/>
    </location>
</feature>
<accession>A0A9D1Y979</accession>
<protein>
    <submittedName>
        <fullName evidence="3">S-layer homology domain-containing protein</fullName>
    </submittedName>
</protein>
<reference evidence="3" key="1">
    <citation type="journal article" date="2021" name="PeerJ">
        <title>Extensive microbial diversity within the chicken gut microbiome revealed by metagenomics and culture.</title>
        <authorList>
            <person name="Gilroy R."/>
            <person name="Ravi A."/>
            <person name="Getino M."/>
            <person name="Pursley I."/>
            <person name="Horton D.L."/>
            <person name="Alikhan N.F."/>
            <person name="Baker D."/>
            <person name="Gharbi K."/>
            <person name="Hall N."/>
            <person name="Watson M."/>
            <person name="Adriaenssens E.M."/>
            <person name="Foster-Nyarko E."/>
            <person name="Jarju S."/>
            <person name="Secka A."/>
            <person name="Antonio M."/>
            <person name="Oren A."/>
            <person name="Chaudhuri R.R."/>
            <person name="La Ragione R."/>
            <person name="Hildebrand F."/>
            <person name="Pallen M.J."/>
        </authorList>
    </citation>
    <scope>NUCLEOTIDE SEQUENCE</scope>
    <source>
        <strain evidence="3">ChiBcec16_6824</strain>
    </source>
</reference>
<evidence type="ECO:0000313" key="4">
    <source>
        <dbReference type="Proteomes" id="UP000823868"/>
    </source>
</evidence>
<dbReference type="AlphaFoldDB" id="A0A9D1Y979"/>
<reference evidence="3" key="2">
    <citation type="submission" date="2021-04" db="EMBL/GenBank/DDBJ databases">
        <authorList>
            <person name="Gilroy R."/>
        </authorList>
    </citation>
    <scope>NUCLEOTIDE SEQUENCE</scope>
    <source>
        <strain evidence="3">ChiBcec16_6824</strain>
    </source>
</reference>
<organism evidence="3 4">
    <name type="scientific">Candidatus Flavonifractor merdigallinarum</name>
    <dbReference type="NCBI Taxonomy" id="2838589"/>
    <lineage>
        <taxon>Bacteria</taxon>
        <taxon>Bacillati</taxon>
        <taxon>Bacillota</taxon>
        <taxon>Clostridia</taxon>
        <taxon>Eubacteriales</taxon>
        <taxon>Oscillospiraceae</taxon>
        <taxon>Flavonifractor</taxon>
    </lineage>
</organism>
<proteinExistence type="predicted"/>
<keyword evidence="1" id="KW-0677">Repeat</keyword>
<dbReference type="Proteomes" id="UP000823868">
    <property type="component" value="Unassembled WGS sequence"/>
</dbReference>
<dbReference type="EMBL" id="DXDX01000129">
    <property type="protein sequence ID" value="HIY21630.1"/>
    <property type="molecule type" value="Genomic_DNA"/>
</dbReference>
<feature type="domain" description="SLH" evidence="2">
    <location>
        <begin position="1"/>
        <end position="43"/>
    </location>
</feature>
<dbReference type="Pfam" id="PF00395">
    <property type="entry name" value="SLH"/>
    <property type="match status" value="2"/>
</dbReference>
<sequence>MQWAVQTGVTAGTSSTTFSPNMTVTRAQVVTFLHRVAGQPAVSGSTGFSDVSAGDWFADAAVWAVKEGITQGTGNRTFTPDRVCSRGEILTFLYRQFG</sequence>
<name>A0A9D1Y979_9FIRM</name>
<comment type="caution">
    <text evidence="3">The sequence shown here is derived from an EMBL/GenBank/DDBJ whole genome shotgun (WGS) entry which is preliminary data.</text>
</comment>
<gene>
    <name evidence="3" type="ORF">H9841_07015</name>
</gene>
<evidence type="ECO:0000259" key="2">
    <source>
        <dbReference type="PROSITE" id="PS51272"/>
    </source>
</evidence>
<dbReference type="PROSITE" id="PS51272">
    <property type="entry name" value="SLH"/>
    <property type="match status" value="2"/>
</dbReference>
<dbReference type="InterPro" id="IPR001119">
    <property type="entry name" value="SLH_dom"/>
</dbReference>
<evidence type="ECO:0000313" key="3">
    <source>
        <dbReference type="EMBL" id="HIY21630.1"/>
    </source>
</evidence>